<protein>
    <submittedName>
        <fullName evidence="2">Uncharacterized protein LOC111241684 isoform X1</fullName>
    </submittedName>
</protein>
<dbReference type="KEGG" id="vra:111241684"/>
<organism evidence="1 2">
    <name type="scientific">Vigna radiata var. radiata</name>
    <name type="common">Mung bean</name>
    <name type="synonym">Phaseolus aureus</name>
    <dbReference type="NCBI Taxonomy" id="3916"/>
    <lineage>
        <taxon>Eukaryota</taxon>
        <taxon>Viridiplantae</taxon>
        <taxon>Streptophyta</taxon>
        <taxon>Embryophyta</taxon>
        <taxon>Tracheophyta</taxon>
        <taxon>Spermatophyta</taxon>
        <taxon>Magnoliopsida</taxon>
        <taxon>eudicotyledons</taxon>
        <taxon>Gunneridae</taxon>
        <taxon>Pentapetalae</taxon>
        <taxon>rosids</taxon>
        <taxon>fabids</taxon>
        <taxon>Fabales</taxon>
        <taxon>Fabaceae</taxon>
        <taxon>Papilionoideae</taxon>
        <taxon>50 kb inversion clade</taxon>
        <taxon>NPAAA clade</taxon>
        <taxon>indigoferoid/millettioid clade</taxon>
        <taxon>Phaseoleae</taxon>
        <taxon>Vigna</taxon>
    </lineage>
</organism>
<name>A0A3Q0F049_VIGRR</name>
<reference evidence="1" key="1">
    <citation type="journal article" date="2014" name="Nat. Commun.">
        <title>Genome sequence of mungbean and insights into evolution within Vigna species.</title>
        <authorList>
            <person name="Kang Y.J."/>
            <person name="Kim S.K."/>
            <person name="Kim M.Y."/>
            <person name="Lestari P."/>
            <person name="Kim K.H."/>
            <person name="Ha B.K."/>
            <person name="Jun T.H."/>
            <person name="Hwang W.J."/>
            <person name="Lee T."/>
            <person name="Lee J."/>
            <person name="Shim S."/>
            <person name="Yoon M.Y."/>
            <person name="Jang Y.E."/>
            <person name="Han K.S."/>
            <person name="Taeprayoon P."/>
            <person name="Yoon N."/>
            <person name="Somta P."/>
            <person name="Tanya P."/>
            <person name="Kim K.S."/>
            <person name="Gwag J.G."/>
            <person name="Moon J.K."/>
            <person name="Lee Y.H."/>
            <person name="Park B.S."/>
            <person name="Bombarely A."/>
            <person name="Doyle J.J."/>
            <person name="Jackson S.A."/>
            <person name="Schafleitner R."/>
            <person name="Srinives P."/>
            <person name="Varshney R.K."/>
            <person name="Lee S.H."/>
        </authorList>
    </citation>
    <scope>NUCLEOTIDE SEQUENCE [LARGE SCALE GENOMIC DNA]</scope>
    <source>
        <strain evidence="1">cv. VC1973A</strain>
    </source>
</reference>
<reference evidence="2" key="2">
    <citation type="submission" date="2025-08" db="UniProtKB">
        <authorList>
            <consortium name="RefSeq"/>
        </authorList>
    </citation>
    <scope>IDENTIFICATION</scope>
    <source>
        <tissue evidence="2">Leaf</tissue>
    </source>
</reference>
<dbReference type="Proteomes" id="UP000087766">
    <property type="component" value="Chromosome 5"/>
</dbReference>
<accession>A0A3Q0F049</accession>
<dbReference type="AlphaFoldDB" id="A0A3Q0F049"/>
<dbReference type="GeneID" id="111241684"/>
<gene>
    <name evidence="2" type="primary">LOC111241684</name>
</gene>
<dbReference type="RefSeq" id="XP_022636816.1">
    <property type="nucleotide sequence ID" value="XM_022781095.1"/>
</dbReference>
<evidence type="ECO:0000313" key="1">
    <source>
        <dbReference type="Proteomes" id="UP000087766"/>
    </source>
</evidence>
<proteinExistence type="predicted"/>
<sequence>MYSSSCHIHMQYEEPKQEEFQSVQPWKPQFCNQWQQGIASSDFQEMTSQVAQMVAAINQLARKTEEEKEATVNEAPLGAASALEFQADHNLNNVVGGLDQVFSVPDIPIHVPEFQVDINAFDLLQLETIKPVLDLDISVWMSAHTHNLNSAFSIEYIDIPYAVSELCADFNIIPVDNSFTVGVHLAADLIDASEVIFEEPVQVDSKLELPSCLGEVQISFDNLMHEKPLPDSLAVMPSCSEMLDKFFVLEHIDILDEVYDVCTEPNYNIDDSLVKCTDLTEDSAVIGRDILNELTQVCSDLEIPVALSELPLQYGSFDCLCIDPLEPVADTAVFKHLRLDIFIPLPIVLMLCVQPLMHCSLLKMNLSSLLTKMQCLMIHLCLTLNLVNFVQN</sequence>
<keyword evidence="1" id="KW-1185">Reference proteome</keyword>
<evidence type="ECO:0000313" key="2">
    <source>
        <dbReference type="RefSeq" id="XP_022636816.1"/>
    </source>
</evidence>